<keyword evidence="3" id="KW-1185">Reference proteome</keyword>
<accession>A0ABR7ZU38</accession>
<dbReference type="RefSeq" id="WP_190402379.1">
    <property type="nucleotide sequence ID" value="NZ_JACJQB010000006.1"/>
</dbReference>
<dbReference type="Gene3D" id="3.40.30.10">
    <property type="entry name" value="Glutaredoxin"/>
    <property type="match status" value="1"/>
</dbReference>
<evidence type="ECO:0000313" key="3">
    <source>
        <dbReference type="Proteomes" id="UP000642094"/>
    </source>
</evidence>
<gene>
    <name evidence="2" type="ORF">H6F41_04970</name>
</gene>
<dbReference type="PANTHER" id="PTHR41709:SF2">
    <property type="entry name" value="CIRCADIAN CLOCK PROTEIN KAIB2"/>
    <property type="match status" value="1"/>
</dbReference>
<sequence length="105" mass="12028">MDINTNDQIPLPEENELWDMKLYIAGKSAKSLLAISNLQKICDEFLQGRYRIEVIDLIEHPHIARKDQIIAVPTLVKKLPLPFKQIIGDLSNQEKVLIGLEIVRL</sequence>
<organism evidence="2 3">
    <name type="scientific">Pseudanabaena mucicola FACHB-723</name>
    <dbReference type="NCBI Taxonomy" id="2692860"/>
    <lineage>
        <taxon>Bacteria</taxon>
        <taxon>Bacillati</taxon>
        <taxon>Cyanobacteriota</taxon>
        <taxon>Cyanophyceae</taxon>
        <taxon>Pseudanabaenales</taxon>
        <taxon>Pseudanabaenaceae</taxon>
        <taxon>Pseudanabaena</taxon>
    </lineage>
</organism>
<reference evidence="2 3" key="1">
    <citation type="journal article" date="2020" name="ISME J.">
        <title>Comparative genomics reveals insights into cyanobacterial evolution and habitat adaptation.</title>
        <authorList>
            <person name="Chen M.Y."/>
            <person name="Teng W.K."/>
            <person name="Zhao L."/>
            <person name="Hu C.X."/>
            <person name="Zhou Y.K."/>
            <person name="Han B.P."/>
            <person name="Song L.R."/>
            <person name="Shu W.S."/>
        </authorList>
    </citation>
    <scope>NUCLEOTIDE SEQUENCE [LARGE SCALE GENOMIC DNA]</scope>
    <source>
        <strain evidence="2 3">FACHB-723</strain>
    </source>
</reference>
<dbReference type="InterPro" id="IPR036249">
    <property type="entry name" value="Thioredoxin-like_sf"/>
</dbReference>
<dbReference type="Proteomes" id="UP000642094">
    <property type="component" value="Unassembled WGS sequence"/>
</dbReference>
<name>A0ABR7ZU38_9CYAN</name>
<protein>
    <submittedName>
        <fullName evidence="2">Circadian clock protein KaiB</fullName>
    </submittedName>
</protein>
<dbReference type="SUPFAM" id="SSF52833">
    <property type="entry name" value="Thioredoxin-like"/>
    <property type="match status" value="1"/>
</dbReference>
<dbReference type="PANTHER" id="PTHR41709">
    <property type="entry name" value="KAIB-LIKE PROTEIN 1"/>
    <property type="match status" value="1"/>
</dbReference>
<feature type="domain" description="KaiB" evidence="1">
    <location>
        <begin position="21"/>
        <end position="102"/>
    </location>
</feature>
<dbReference type="CDD" id="cd02978">
    <property type="entry name" value="KaiB_like"/>
    <property type="match status" value="1"/>
</dbReference>
<comment type="caution">
    <text evidence="2">The sequence shown here is derived from an EMBL/GenBank/DDBJ whole genome shotgun (WGS) entry which is preliminary data.</text>
</comment>
<dbReference type="Pfam" id="PF07689">
    <property type="entry name" value="KaiB"/>
    <property type="match status" value="1"/>
</dbReference>
<dbReference type="InterPro" id="IPR011649">
    <property type="entry name" value="KaiB_domain"/>
</dbReference>
<dbReference type="SMART" id="SM01248">
    <property type="entry name" value="KaiB"/>
    <property type="match status" value="1"/>
</dbReference>
<dbReference type="EMBL" id="JACJQB010000006">
    <property type="protein sequence ID" value="MBD2187496.1"/>
    <property type="molecule type" value="Genomic_DNA"/>
</dbReference>
<evidence type="ECO:0000313" key="2">
    <source>
        <dbReference type="EMBL" id="MBD2187496.1"/>
    </source>
</evidence>
<dbReference type="InterPro" id="IPR039022">
    <property type="entry name" value="KaiB-like"/>
</dbReference>
<proteinExistence type="predicted"/>
<evidence type="ECO:0000259" key="1">
    <source>
        <dbReference type="SMART" id="SM01248"/>
    </source>
</evidence>